<sequence>MPPTPRRRYHASSPFQAEPEVVHPVYEVGERVSHDGWGIGRVVSVERATAVTVDFAGSVRRIILPTSRLEHL</sequence>
<protein>
    <recommendedName>
        <fullName evidence="3">DUF3553 domain-containing protein</fullName>
    </recommendedName>
</protein>
<dbReference type="Proteomes" id="UP001501480">
    <property type="component" value="Unassembled WGS sequence"/>
</dbReference>
<keyword evidence="2" id="KW-1185">Reference proteome</keyword>
<gene>
    <name evidence="1" type="ORF">GCM10009821_07140</name>
</gene>
<dbReference type="EMBL" id="BAAAPY010000001">
    <property type="protein sequence ID" value="GAA2071768.1"/>
    <property type="molecule type" value="Genomic_DNA"/>
</dbReference>
<evidence type="ECO:0000313" key="1">
    <source>
        <dbReference type="EMBL" id="GAA2071768.1"/>
    </source>
</evidence>
<name>A0ABN2VT51_9ACTN</name>
<comment type="caution">
    <text evidence="1">The sequence shown here is derived from an EMBL/GenBank/DDBJ whole genome shotgun (WGS) entry which is preliminary data.</text>
</comment>
<reference evidence="1 2" key="1">
    <citation type="journal article" date="2019" name="Int. J. Syst. Evol. Microbiol.">
        <title>The Global Catalogue of Microorganisms (GCM) 10K type strain sequencing project: providing services to taxonomists for standard genome sequencing and annotation.</title>
        <authorList>
            <consortium name="The Broad Institute Genomics Platform"/>
            <consortium name="The Broad Institute Genome Sequencing Center for Infectious Disease"/>
            <person name="Wu L."/>
            <person name="Ma J."/>
        </authorList>
    </citation>
    <scope>NUCLEOTIDE SEQUENCE [LARGE SCALE GENOMIC DNA]</scope>
    <source>
        <strain evidence="1 2">JCM 15749</strain>
    </source>
</reference>
<organism evidence="1 2">
    <name type="scientific">Aeromicrobium halocynthiae</name>
    <dbReference type="NCBI Taxonomy" id="560557"/>
    <lineage>
        <taxon>Bacteria</taxon>
        <taxon>Bacillati</taxon>
        <taxon>Actinomycetota</taxon>
        <taxon>Actinomycetes</taxon>
        <taxon>Propionibacteriales</taxon>
        <taxon>Nocardioidaceae</taxon>
        <taxon>Aeromicrobium</taxon>
    </lineage>
</organism>
<proteinExistence type="predicted"/>
<evidence type="ECO:0008006" key="3">
    <source>
        <dbReference type="Google" id="ProtNLM"/>
    </source>
</evidence>
<dbReference type="RefSeq" id="WP_344324399.1">
    <property type="nucleotide sequence ID" value="NZ_BAAAPY010000001.1"/>
</dbReference>
<evidence type="ECO:0000313" key="2">
    <source>
        <dbReference type="Proteomes" id="UP001501480"/>
    </source>
</evidence>
<accession>A0ABN2VT51</accession>